<dbReference type="EC" id="2.5.1.75" evidence="10"/>
<dbReference type="GO" id="GO:0052381">
    <property type="term" value="F:tRNA dimethylallyltransferase activity"/>
    <property type="evidence" value="ECO:0007669"/>
    <property type="project" value="UniProtKB-UniRule"/>
</dbReference>
<evidence type="ECO:0000256" key="10">
    <source>
        <dbReference type="HAMAP-Rule" id="MF_00185"/>
    </source>
</evidence>
<keyword evidence="7 10" id="KW-0067">ATP-binding</keyword>
<dbReference type="InterPro" id="IPR018022">
    <property type="entry name" value="IPT"/>
</dbReference>
<dbReference type="OrthoDB" id="9776390at2"/>
<dbReference type="Gene3D" id="3.40.50.300">
    <property type="entry name" value="P-loop containing nucleotide triphosphate hydrolases"/>
    <property type="match status" value="1"/>
</dbReference>
<evidence type="ECO:0000256" key="2">
    <source>
        <dbReference type="ARBA" id="ARBA00003213"/>
    </source>
</evidence>
<comment type="function">
    <text evidence="2 10 12">Catalyzes the transfer of a dimethylallyl group onto the adenine at position 37 in tRNAs that read codons beginning with uridine, leading to the formation of N6-(dimethylallyl)adenosine (i(6)A).</text>
</comment>
<dbReference type="HAMAP" id="MF_00185">
    <property type="entry name" value="IPP_trans"/>
    <property type="match status" value="1"/>
</dbReference>
<proteinExistence type="inferred from homology"/>
<gene>
    <name evidence="10 14" type="primary">miaA</name>
    <name evidence="14" type="ORF">FFIC_280040</name>
</gene>
<comment type="subunit">
    <text evidence="10">Monomer.</text>
</comment>
<protein>
    <recommendedName>
        <fullName evidence="10">tRNA dimethylallyltransferase</fullName>
        <ecNumber evidence="10">2.5.1.75</ecNumber>
    </recommendedName>
    <alternativeName>
        <fullName evidence="10">Dimethylallyl diphosphate:tRNA dimethylallyltransferase</fullName>
        <shortName evidence="10">DMAPP:tRNA dimethylallyltransferase</shortName>
        <shortName evidence="10">DMATase</shortName>
    </alternativeName>
    <alternativeName>
        <fullName evidence="10">Isopentenyl-diphosphate:tRNA isopentenyltransferase</fullName>
        <shortName evidence="10">IPP transferase</shortName>
        <shortName evidence="10">IPPT</shortName>
        <shortName evidence="10">IPTase</shortName>
    </alternativeName>
</protein>
<dbReference type="EMBL" id="DF968005">
    <property type="protein sequence ID" value="GAP00001.1"/>
    <property type="molecule type" value="Genomic_DNA"/>
</dbReference>
<dbReference type="CDD" id="cd02019">
    <property type="entry name" value="NK"/>
    <property type="match status" value="1"/>
</dbReference>
<evidence type="ECO:0000256" key="11">
    <source>
        <dbReference type="RuleBase" id="RU003783"/>
    </source>
</evidence>
<dbReference type="AlphaFoldDB" id="A0A0K8MHI8"/>
<feature type="site" description="Interaction with substrate tRNA" evidence="10">
    <location>
        <position position="102"/>
    </location>
</feature>
<dbReference type="SUPFAM" id="SSF52540">
    <property type="entry name" value="P-loop containing nucleoside triphosphate hydrolases"/>
    <property type="match status" value="2"/>
</dbReference>
<evidence type="ECO:0000256" key="12">
    <source>
        <dbReference type="RuleBase" id="RU003784"/>
    </source>
</evidence>
<comment type="caution">
    <text evidence="10">Lacks conserved residue(s) required for the propagation of feature annotation.</text>
</comment>
<dbReference type="PANTHER" id="PTHR11088">
    <property type="entry name" value="TRNA DIMETHYLALLYLTRANSFERASE"/>
    <property type="match status" value="1"/>
</dbReference>
<dbReference type="STRING" id="157463.GCA_001047075_00918"/>
<evidence type="ECO:0000256" key="1">
    <source>
        <dbReference type="ARBA" id="ARBA00001946"/>
    </source>
</evidence>
<dbReference type="RefSeq" id="WP_061993357.1">
    <property type="nucleotide sequence ID" value="NZ_DF968005.1"/>
</dbReference>
<evidence type="ECO:0000256" key="13">
    <source>
        <dbReference type="RuleBase" id="RU003785"/>
    </source>
</evidence>
<evidence type="ECO:0000256" key="8">
    <source>
        <dbReference type="ARBA" id="ARBA00022842"/>
    </source>
</evidence>
<evidence type="ECO:0000256" key="9">
    <source>
        <dbReference type="ARBA" id="ARBA00049563"/>
    </source>
</evidence>
<dbReference type="InterPro" id="IPR027417">
    <property type="entry name" value="P-loop_NTPase"/>
</dbReference>
<keyword evidence="8 10" id="KW-0460">Magnesium</keyword>
<dbReference type="Gene3D" id="1.10.287.890">
    <property type="entry name" value="Crystal structure of tRNA isopentenylpyrophosphate transferase (bh2366) domain"/>
    <property type="match status" value="1"/>
</dbReference>
<evidence type="ECO:0000256" key="3">
    <source>
        <dbReference type="ARBA" id="ARBA00005842"/>
    </source>
</evidence>
<evidence type="ECO:0000256" key="4">
    <source>
        <dbReference type="ARBA" id="ARBA00022679"/>
    </source>
</evidence>
<accession>A0A0K8MHI8</accession>
<feature type="binding site" evidence="10">
    <location>
        <begin position="13"/>
        <end position="18"/>
    </location>
    <ligand>
        <name>substrate</name>
    </ligand>
</feature>
<dbReference type="NCBIfam" id="TIGR00174">
    <property type="entry name" value="miaA"/>
    <property type="match status" value="1"/>
</dbReference>
<reference evidence="14 15" key="1">
    <citation type="journal article" date="2015" name="BMC Genomics">
        <title>Comparative genomics of Fructobacillus spp. and Leuconostoc spp. reveals niche-specific evolution of Fructobacillus spp.</title>
        <authorList>
            <person name="Endo A."/>
            <person name="Tanizawa Y."/>
            <person name="Tanaka N."/>
            <person name="Maeno S."/>
            <person name="Kumar H."/>
            <person name="Shiwa Y."/>
            <person name="Okada S."/>
            <person name="Yoshikawa H."/>
            <person name="Dicks L."/>
            <person name="Nakagawa J."/>
            <person name="Arita M."/>
        </authorList>
    </citation>
    <scope>NUCLEOTIDE SEQUENCE [LARGE SCALE GENOMIC DNA]</scope>
    <source>
        <strain evidence="14 15">JCM 12225</strain>
    </source>
</reference>
<comment type="cofactor">
    <cofactor evidence="1 10">
        <name>Mg(2+)</name>
        <dbReference type="ChEBI" id="CHEBI:18420"/>
    </cofactor>
</comment>
<evidence type="ECO:0000256" key="6">
    <source>
        <dbReference type="ARBA" id="ARBA00022741"/>
    </source>
</evidence>
<dbReference type="PANTHER" id="PTHR11088:SF60">
    <property type="entry name" value="TRNA DIMETHYLALLYLTRANSFERASE"/>
    <property type="match status" value="1"/>
</dbReference>
<keyword evidence="15" id="KW-1185">Reference proteome</keyword>
<comment type="catalytic activity">
    <reaction evidence="9 10 11">
        <text>adenosine(37) in tRNA + dimethylallyl diphosphate = N(6)-dimethylallyladenosine(37) in tRNA + diphosphate</text>
        <dbReference type="Rhea" id="RHEA:26482"/>
        <dbReference type="Rhea" id="RHEA-COMP:10162"/>
        <dbReference type="Rhea" id="RHEA-COMP:10375"/>
        <dbReference type="ChEBI" id="CHEBI:33019"/>
        <dbReference type="ChEBI" id="CHEBI:57623"/>
        <dbReference type="ChEBI" id="CHEBI:74411"/>
        <dbReference type="ChEBI" id="CHEBI:74415"/>
        <dbReference type="EC" id="2.5.1.75"/>
    </reaction>
</comment>
<keyword evidence="6 10" id="KW-0547">Nucleotide-binding</keyword>
<feature type="region of interest" description="Interaction with substrate tRNA" evidence="10">
    <location>
        <begin position="36"/>
        <end position="39"/>
    </location>
</feature>
<keyword evidence="5 10" id="KW-0819">tRNA processing</keyword>
<feature type="binding site" evidence="10">
    <location>
        <begin position="11"/>
        <end position="18"/>
    </location>
    <ligand>
        <name>ATP</name>
        <dbReference type="ChEBI" id="CHEBI:30616"/>
    </ligand>
</feature>
<name>A0A0K8MHI8_9LACO</name>
<dbReference type="InterPro" id="IPR039657">
    <property type="entry name" value="Dimethylallyltransferase"/>
</dbReference>
<sequence>MQSIPIIVIAGPTASGKSDLALAIAKKYNGEIVSADSMQVYKQLDIGTAKTPVVERDGISHHLLDLCEPTEEFSVANFIDLADQAIEEISAAGKVPVIVGGTGFYVKALLGFQPLDYAKSNPEEVAAANLKSIAELQAELKNLADQDFISHVDLNNRARLVRATQIAKNGRTERPARTVNYNPLVLAPDWPREVLYDRINRRVGLMVDQGLEAEARLLFDLGGRTIQAGRGIGYAEFYPYFEGQATLDEVVSQIQQNSRRYAKRQLTYWRHQIPGLQWIDGRNALSEADQAIADFKAMKETKHGL</sequence>
<evidence type="ECO:0000256" key="5">
    <source>
        <dbReference type="ARBA" id="ARBA00022694"/>
    </source>
</evidence>
<dbReference type="Pfam" id="PF01715">
    <property type="entry name" value="IPPT"/>
    <property type="match status" value="1"/>
</dbReference>
<evidence type="ECO:0000313" key="15">
    <source>
        <dbReference type="Proteomes" id="UP000253891"/>
    </source>
</evidence>
<organism evidence="14 15">
    <name type="scientific">Fructobacillus ficulneus</name>
    <dbReference type="NCBI Taxonomy" id="157463"/>
    <lineage>
        <taxon>Bacteria</taxon>
        <taxon>Bacillati</taxon>
        <taxon>Bacillota</taxon>
        <taxon>Bacilli</taxon>
        <taxon>Lactobacillales</taxon>
        <taxon>Lactobacillaceae</taxon>
        <taxon>Fructobacillus</taxon>
    </lineage>
</organism>
<evidence type="ECO:0000256" key="7">
    <source>
        <dbReference type="ARBA" id="ARBA00022840"/>
    </source>
</evidence>
<keyword evidence="4 10" id="KW-0808">Transferase</keyword>
<dbReference type="Proteomes" id="UP000253891">
    <property type="component" value="Unassembled WGS sequence"/>
</dbReference>
<dbReference type="GO" id="GO:0005524">
    <property type="term" value="F:ATP binding"/>
    <property type="evidence" value="ECO:0007669"/>
    <property type="project" value="UniProtKB-UniRule"/>
</dbReference>
<dbReference type="GO" id="GO:0006400">
    <property type="term" value="P:tRNA modification"/>
    <property type="evidence" value="ECO:0007669"/>
    <property type="project" value="TreeGrafter"/>
</dbReference>
<comment type="similarity">
    <text evidence="3 10 13">Belongs to the IPP transferase family.</text>
</comment>
<evidence type="ECO:0000313" key="14">
    <source>
        <dbReference type="EMBL" id="GAP00001.1"/>
    </source>
</evidence>